<sequence length="255" mass="27865">MSTDRVNGSLYTKIENGIATVEFGHPASNSFVSELLDRLTKEFGKLAFNSEVSIIVLKSEGNRAFCAGASFDELVAISNLEEGKQFFSGFANVINAMRNCPKPIIGRIQGKTVGGGVGLAAACDYVHASVEAAIKLSEISIGIGPFVIAPAVERKMGKAALAELSLYPTEWKNAYWAKEKGLFSKVYDSISEMDKELDIHLQKLATYNPEALSQMKKVLWEGTEHWDKLLLERAEASGKLALSPNTKKALEKFKK</sequence>
<dbReference type="InterPro" id="IPR029045">
    <property type="entry name" value="ClpP/crotonase-like_dom_sf"/>
</dbReference>
<dbReference type="InterPro" id="IPR051683">
    <property type="entry name" value="Enoyl-CoA_Hydratase/Isomerase"/>
</dbReference>
<reference evidence="2 3" key="1">
    <citation type="submission" date="2020-01" db="EMBL/GenBank/DDBJ databases">
        <title>Muricauda sediminis sp.nov. 40Bstr401.</title>
        <authorList>
            <person name="Xue Z."/>
            <person name="Zhu S."/>
            <person name="Ren N."/>
            <person name="Chen T."/>
            <person name="Chen X."/>
            <person name="Chen J."/>
            <person name="Yang J."/>
        </authorList>
    </citation>
    <scope>NUCLEOTIDE SEQUENCE [LARGE SCALE GENOMIC DNA]</scope>
    <source>
        <strain evidence="2 3">40Bstr401</strain>
    </source>
</reference>
<keyword evidence="2" id="KW-0413">Isomerase</keyword>
<keyword evidence="3" id="KW-1185">Reference proteome</keyword>
<evidence type="ECO:0000313" key="2">
    <source>
        <dbReference type="EMBL" id="NDV41990.1"/>
    </source>
</evidence>
<organism evidence="2 3">
    <name type="scientific">Flagellimonas sediminis</name>
    <dbReference type="NCBI Taxonomy" id="2696468"/>
    <lineage>
        <taxon>Bacteria</taxon>
        <taxon>Pseudomonadati</taxon>
        <taxon>Bacteroidota</taxon>
        <taxon>Flavobacteriia</taxon>
        <taxon>Flavobacteriales</taxon>
        <taxon>Flavobacteriaceae</taxon>
        <taxon>Flagellimonas</taxon>
    </lineage>
</organism>
<name>A0A6I5KYF2_9FLAO</name>
<dbReference type="SUPFAM" id="SSF52096">
    <property type="entry name" value="ClpP/crotonase"/>
    <property type="match status" value="1"/>
</dbReference>
<proteinExistence type="inferred from homology"/>
<evidence type="ECO:0000313" key="3">
    <source>
        <dbReference type="Proteomes" id="UP000468707"/>
    </source>
</evidence>
<dbReference type="PANTHER" id="PTHR42964:SF1">
    <property type="entry name" value="POLYKETIDE BIOSYNTHESIS ENOYL-COA HYDRATASE PKSH-RELATED"/>
    <property type="match status" value="1"/>
</dbReference>
<dbReference type="GO" id="GO:0016853">
    <property type="term" value="F:isomerase activity"/>
    <property type="evidence" value="ECO:0007669"/>
    <property type="project" value="UniProtKB-KW"/>
</dbReference>
<comment type="similarity">
    <text evidence="1">Belongs to the enoyl-CoA hydratase/isomerase family.</text>
</comment>
<dbReference type="Proteomes" id="UP000468707">
    <property type="component" value="Unassembled WGS sequence"/>
</dbReference>
<protein>
    <submittedName>
        <fullName evidence="2">Enoyl-CoA hydratase/isomerase family protein</fullName>
    </submittedName>
</protein>
<comment type="caution">
    <text evidence="2">The sequence shown here is derived from an EMBL/GenBank/DDBJ whole genome shotgun (WGS) entry which is preliminary data.</text>
</comment>
<dbReference type="RefSeq" id="WP_163632310.1">
    <property type="nucleotide sequence ID" value="NZ_JAAAMI010000001.1"/>
</dbReference>
<dbReference type="Pfam" id="PF00378">
    <property type="entry name" value="ECH_1"/>
    <property type="match status" value="1"/>
</dbReference>
<gene>
    <name evidence="2" type="ORF">GTK07_01520</name>
</gene>
<dbReference type="Gene3D" id="3.90.226.10">
    <property type="entry name" value="2-enoyl-CoA Hydratase, Chain A, domain 1"/>
    <property type="match status" value="1"/>
</dbReference>
<dbReference type="CDD" id="cd06558">
    <property type="entry name" value="crotonase-like"/>
    <property type="match status" value="1"/>
</dbReference>
<evidence type="ECO:0000256" key="1">
    <source>
        <dbReference type="ARBA" id="ARBA00005254"/>
    </source>
</evidence>
<dbReference type="PANTHER" id="PTHR42964">
    <property type="entry name" value="ENOYL-COA HYDRATASE"/>
    <property type="match status" value="1"/>
</dbReference>
<dbReference type="AlphaFoldDB" id="A0A6I5KYF2"/>
<dbReference type="EMBL" id="JAAAMI010000001">
    <property type="protein sequence ID" value="NDV41990.1"/>
    <property type="molecule type" value="Genomic_DNA"/>
</dbReference>
<dbReference type="InterPro" id="IPR001753">
    <property type="entry name" value="Enoyl-CoA_hydra/iso"/>
</dbReference>
<accession>A0A6I5KYF2</accession>